<dbReference type="KEGG" id="psac:PSM36_1216"/>
<dbReference type="EMBL" id="LT605205">
    <property type="protein sequence ID" value="SCD20040.1"/>
    <property type="molecule type" value="Genomic_DNA"/>
</dbReference>
<reference evidence="1 2" key="1">
    <citation type="submission" date="2016-08" db="EMBL/GenBank/DDBJ databases">
        <authorList>
            <person name="Seilhamer J.J."/>
        </authorList>
    </citation>
    <scope>NUCLEOTIDE SEQUENCE [LARGE SCALE GENOMIC DNA]</scope>
    <source>
        <strain evidence="1">M3/6</strain>
    </source>
</reference>
<gene>
    <name evidence="1" type="ORF">PSM36_1216</name>
</gene>
<sequence length="167" mass="19802">MVSLRKICQAFYFKLFIHVKILTCKKRVPLGDRSHRLLSGYQNRTILLSNTNSRQVHLDYIVTRTISISEHRGKTCFDYVKRRNSAINLKTTDVIEHIFAKMQKYYENKKTLTPILYFNSLKSQLMTSWPIISLHIGIKTQENSLFWYFIFRFGILCLSLTNKMDRV</sequence>
<evidence type="ECO:0000313" key="2">
    <source>
        <dbReference type="Proteomes" id="UP000187464"/>
    </source>
</evidence>
<dbReference type="STRING" id="1642647.PSM36_1216"/>
<keyword evidence="2" id="KW-1185">Reference proteome</keyword>
<accession>A0A1R3SYQ8</accession>
<organism evidence="1 2">
    <name type="scientific">Proteiniphilum saccharofermentans</name>
    <dbReference type="NCBI Taxonomy" id="1642647"/>
    <lineage>
        <taxon>Bacteria</taxon>
        <taxon>Pseudomonadati</taxon>
        <taxon>Bacteroidota</taxon>
        <taxon>Bacteroidia</taxon>
        <taxon>Bacteroidales</taxon>
        <taxon>Dysgonomonadaceae</taxon>
        <taxon>Proteiniphilum</taxon>
    </lineage>
</organism>
<dbReference type="Proteomes" id="UP000187464">
    <property type="component" value="Chromosome I"/>
</dbReference>
<protein>
    <submittedName>
        <fullName evidence="1">Uncharacterized protein</fullName>
    </submittedName>
</protein>
<evidence type="ECO:0000313" key="1">
    <source>
        <dbReference type="EMBL" id="SCD20040.1"/>
    </source>
</evidence>
<proteinExistence type="predicted"/>
<name>A0A1R3SYQ8_9BACT</name>
<dbReference type="AlphaFoldDB" id="A0A1R3SYQ8"/>